<dbReference type="Proteomes" id="UP000255234">
    <property type="component" value="Unassembled WGS sequence"/>
</dbReference>
<name>A0A378NT00_9FIRM</name>
<dbReference type="RefSeq" id="WP_115151829.1">
    <property type="nucleotide sequence ID" value="NZ_UGPP01000001.1"/>
</dbReference>
<evidence type="ECO:0008006" key="4">
    <source>
        <dbReference type="Google" id="ProtNLM"/>
    </source>
</evidence>
<accession>A0A378NT00</accession>
<sequence>MFDNSFLNEAKRLIDENKALKEENALLRQQLSGKNNYSKYCSPAGISTAKQVEEFTGLKPSMVRELGYRGVFEEIREGKMVRYKFNSVLAFVQGKPKLKVI</sequence>
<organism evidence="2 3">
    <name type="scientific">Megamonas hypermegale</name>
    <dbReference type="NCBI Taxonomy" id="158847"/>
    <lineage>
        <taxon>Bacteria</taxon>
        <taxon>Bacillati</taxon>
        <taxon>Bacillota</taxon>
        <taxon>Negativicutes</taxon>
        <taxon>Selenomonadales</taxon>
        <taxon>Selenomonadaceae</taxon>
        <taxon>Megamonas</taxon>
    </lineage>
</organism>
<evidence type="ECO:0000313" key="2">
    <source>
        <dbReference type="EMBL" id="STY71513.1"/>
    </source>
</evidence>
<feature type="coiled-coil region" evidence="1">
    <location>
        <begin position="3"/>
        <end position="30"/>
    </location>
</feature>
<evidence type="ECO:0000256" key="1">
    <source>
        <dbReference type="SAM" id="Coils"/>
    </source>
</evidence>
<gene>
    <name evidence="2" type="ORF">NCTC10571_01669</name>
</gene>
<proteinExistence type="predicted"/>
<keyword evidence="1" id="KW-0175">Coiled coil</keyword>
<evidence type="ECO:0000313" key="3">
    <source>
        <dbReference type="Proteomes" id="UP000255234"/>
    </source>
</evidence>
<dbReference type="AlphaFoldDB" id="A0A378NT00"/>
<reference evidence="2 3" key="1">
    <citation type="submission" date="2018-06" db="EMBL/GenBank/DDBJ databases">
        <authorList>
            <consortium name="Pathogen Informatics"/>
            <person name="Doyle S."/>
        </authorList>
    </citation>
    <scope>NUCLEOTIDE SEQUENCE [LARGE SCALE GENOMIC DNA]</scope>
    <source>
        <strain evidence="2 3">NCTC10571</strain>
    </source>
</reference>
<dbReference type="EMBL" id="UGPP01000001">
    <property type="protein sequence ID" value="STY71513.1"/>
    <property type="molecule type" value="Genomic_DNA"/>
</dbReference>
<protein>
    <recommendedName>
        <fullName evidence="4">Helix-turn-helix domain</fullName>
    </recommendedName>
</protein>